<protein>
    <submittedName>
        <fullName evidence="2">AAA family ATPase</fullName>
    </submittedName>
</protein>
<dbReference type="RefSeq" id="WP_160372894.1">
    <property type="nucleotide sequence ID" value="NZ_WSTB01000001.1"/>
</dbReference>
<dbReference type="EMBL" id="WSTB01000001">
    <property type="protein sequence ID" value="MWB92953.1"/>
    <property type="molecule type" value="Genomic_DNA"/>
</dbReference>
<dbReference type="Gene3D" id="3.40.50.300">
    <property type="entry name" value="P-loop containing nucleotide triphosphate hydrolases"/>
    <property type="match status" value="1"/>
</dbReference>
<dbReference type="InterPro" id="IPR027417">
    <property type="entry name" value="P-loop_NTPase"/>
</dbReference>
<dbReference type="AlphaFoldDB" id="A0A6I4NGA2"/>
<reference evidence="2 3" key="1">
    <citation type="submission" date="2019-12" db="EMBL/GenBank/DDBJ databases">
        <authorList>
            <person name="Kim Y.S."/>
        </authorList>
    </citation>
    <scope>NUCLEOTIDE SEQUENCE [LARGE SCALE GENOMIC DNA]</scope>
    <source>
        <strain evidence="2 3">GA093</strain>
    </source>
</reference>
<dbReference type="Pfam" id="PF13401">
    <property type="entry name" value="AAA_22"/>
    <property type="match status" value="1"/>
</dbReference>
<sequence>MNLTKQFKEKVREAILEKRENYGGSDADFSKSLGINSAIYSRLKKGETDKIMSDTVWITIGRELQVKVFEDNWKVARTAVYDEIEDNLSFCKELSRSMVLVDDCGIGKSFCTKHIIKKMKNTFYVDCSQAKSKQLFIRLLAKTVGIDNQGKYYDVLANLKYYITTLEKPLIVIDEAGDLEYSAFVELKGIWNGTDGVCGWYMIGADGLRAKIQKGISGKKVGFAEIFSRFSDEFIKLVPNGKEDRQAYYSDLIGTVAIANMKDQSKIKPLIKKCLDKETTLRYLETLIKMGA</sequence>
<feature type="domain" description="ORC1/DEAH AAA+ ATPase" evidence="1">
    <location>
        <begin position="96"/>
        <end position="209"/>
    </location>
</feature>
<comment type="caution">
    <text evidence="2">The sequence shown here is derived from an EMBL/GenBank/DDBJ whole genome shotgun (WGS) entry which is preliminary data.</text>
</comment>
<name>A0A6I4NGA2_9FLAO</name>
<dbReference type="GO" id="GO:0016887">
    <property type="term" value="F:ATP hydrolysis activity"/>
    <property type="evidence" value="ECO:0007669"/>
    <property type="project" value="InterPro"/>
</dbReference>
<dbReference type="Proteomes" id="UP000471501">
    <property type="component" value="Unassembled WGS sequence"/>
</dbReference>
<keyword evidence="3" id="KW-1185">Reference proteome</keyword>
<proteinExistence type="predicted"/>
<dbReference type="SUPFAM" id="SSF52540">
    <property type="entry name" value="P-loop containing nucleoside triphosphate hydrolases"/>
    <property type="match status" value="1"/>
</dbReference>
<evidence type="ECO:0000313" key="3">
    <source>
        <dbReference type="Proteomes" id="UP000471501"/>
    </source>
</evidence>
<evidence type="ECO:0000259" key="1">
    <source>
        <dbReference type="Pfam" id="PF13401"/>
    </source>
</evidence>
<dbReference type="InterPro" id="IPR049945">
    <property type="entry name" value="AAA_22"/>
</dbReference>
<organism evidence="2 3">
    <name type="scientific">Flavobacterium hydrocarbonoxydans</name>
    <dbReference type="NCBI Taxonomy" id="2683249"/>
    <lineage>
        <taxon>Bacteria</taxon>
        <taxon>Pseudomonadati</taxon>
        <taxon>Bacteroidota</taxon>
        <taxon>Flavobacteriia</taxon>
        <taxon>Flavobacteriales</taxon>
        <taxon>Flavobacteriaceae</taxon>
        <taxon>Flavobacterium</taxon>
    </lineage>
</organism>
<gene>
    <name evidence="2" type="ORF">GON26_01135</name>
</gene>
<accession>A0A6I4NGA2</accession>
<evidence type="ECO:0000313" key="2">
    <source>
        <dbReference type="EMBL" id="MWB92953.1"/>
    </source>
</evidence>